<feature type="domain" description="Vacuolar protein sorting-associated protein 13 VPS13 adaptor binding" evidence="3">
    <location>
        <begin position="84"/>
        <end position="314"/>
    </location>
</feature>
<feature type="domain" description="Intermembrane lipid transfer protein VPS13-like C-terminal" evidence="4">
    <location>
        <begin position="995"/>
        <end position="1105"/>
    </location>
</feature>
<organism evidence="5 6">
    <name type="scientific">Bugula neritina</name>
    <name type="common">Brown bryozoan</name>
    <name type="synonym">Sertularia neritina</name>
    <dbReference type="NCBI Taxonomy" id="10212"/>
    <lineage>
        <taxon>Eukaryota</taxon>
        <taxon>Metazoa</taxon>
        <taxon>Spiralia</taxon>
        <taxon>Lophotrochozoa</taxon>
        <taxon>Bryozoa</taxon>
        <taxon>Gymnolaemata</taxon>
        <taxon>Cheilostomatida</taxon>
        <taxon>Flustrina</taxon>
        <taxon>Buguloidea</taxon>
        <taxon>Bugulidae</taxon>
        <taxon>Bugula</taxon>
    </lineage>
</organism>
<protein>
    <submittedName>
        <fullName evidence="5">Uncharacterized protein</fullName>
    </submittedName>
</protein>
<comment type="similarity">
    <text evidence="1">Belongs to the VPS13 family.</text>
</comment>
<keyword evidence="6" id="KW-1185">Reference proteome</keyword>
<proteinExistence type="inferred from homology"/>
<sequence length="1135" mass="126979">MIPLINSSSLGTRPNTYDLEPGETRHIYDAISTPKRCYLIMPNYLDKSWKGVIDVHDSMSVNRMTDITLVAETDAEQPNESAEATNQVTVTSHVTRAQSDRCSNGQLQITFFASYWISNTTNKTLQFKAAGIRSRIVETSSPYPILFMPSSLKKKMKLRIPEYKWSKSFAVDAAGMVRGVSCRKVSPSMKQRFMVETKLSNTQLTKIITIFPMFVVLNKCETTLFYQESFVNSPSTPLATEEDDTGIHHLDTDGEDDEVDDGNNGLLPTIRALANLWVKIEPGEAKPFWPTRFGKSLSMVLKTDQSNEVSHTFSASIPQRTLLTWSDQQSAVTAEVSGGLGTEYFITLRPYQLGDAVVRLENLTQYSLLFSQGNTSSGKTLTVPSSKSWLYFWPNPMADRKLFWSVPELKSKSTIAHFSQDFSSQVNCQGQVIYCQSYRDNLQRVLTFSDHESFQQIIHKRNQKEQTTLFAFSALDSVRLSLVNSSSLEIALISANQSPSCWSVKLEGSDGESRWYDLGEKLSSVIESAYCNCLTEPVYQNRDIEINFRELAFVHPISGVLKRESFPGIKLQYQKSDLSMALQASVNYLQIDNQLPDAFFRVVFHPLQAGGDSRAPSTRKSCLDLFLRIQFPIDGSAHTIKHSSNIASSRLTTSLKAVVSIERFSLKIDKGFLLSSLDYITNCTKTDTDNYNTVMKRYHEQDVQYCLTDLTSDSLQKTNKSTGTKIYVEDLKVSGLQARLSFSMAGTPHLTDVQHTQSTFGGDVVDFLLRSIGMTLTEVTDIQFKLGELTISCDVLTTDQLSNDALTFYKSQAIRQAYVFLLGLDIIGNPFGLFKDVQRGLYDFFSSADPLNFNENKSLSKGIKSAYGNIVGGLCGAGSKITESIGRGINVLTFDQKFLKVRLRSMRSHPAHFPGTLLLSARTFGKAVTSGLTGVALQPKTGLEKDGAKGLFKGIGKGVTGILIKPLGGVFDSTSIILNGFRRVTQDDTLSVERVRLPRHTLPLEGVSRYHPYKAEGADLLNTMGSYIYTPDNVYWAHLALRGEKKRKRVALATTRDLYMLCKPFYSSNLSTKWCISLTDISSTEYNEGIITITRRSLPDEKKRIESSNIEELKWFHKRLRKLLDYGRVTSEGTV</sequence>
<name>A0A7J7JWH7_BUGNE</name>
<evidence type="ECO:0000313" key="6">
    <source>
        <dbReference type="Proteomes" id="UP000593567"/>
    </source>
</evidence>
<evidence type="ECO:0000256" key="2">
    <source>
        <dbReference type="SAM" id="MobiDB-lite"/>
    </source>
</evidence>
<dbReference type="PANTHER" id="PTHR16166">
    <property type="entry name" value="VACUOLAR PROTEIN SORTING-ASSOCIATED PROTEIN VPS13"/>
    <property type="match status" value="1"/>
</dbReference>
<feature type="region of interest" description="Disordered" evidence="2">
    <location>
        <begin position="1"/>
        <end position="21"/>
    </location>
</feature>
<feature type="compositionally biased region" description="Polar residues" evidence="2">
    <location>
        <begin position="1"/>
        <end position="15"/>
    </location>
</feature>
<dbReference type="Pfam" id="PF25036">
    <property type="entry name" value="VPS13_VAB"/>
    <property type="match status" value="1"/>
</dbReference>
<evidence type="ECO:0000313" key="5">
    <source>
        <dbReference type="EMBL" id="KAF6029726.1"/>
    </source>
</evidence>
<evidence type="ECO:0000259" key="3">
    <source>
        <dbReference type="Pfam" id="PF25036"/>
    </source>
</evidence>
<dbReference type="GO" id="GO:0045053">
    <property type="term" value="P:protein retention in Golgi apparatus"/>
    <property type="evidence" value="ECO:0007669"/>
    <property type="project" value="TreeGrafter"/>
</dbReference>
<evidence type="ECO:0000259" key="4">
    <source>
        <dbReference type="Pfam" id="PF25037"/>
    </source>
</evidence>
<dbReference type="OrthoDB" id="428159at2759"/>
<reference evidence="5" key="1">
    <citation type="submission" date="2020-06" db="EMBL/GenBank/DDBJ databases">
        <title>Draft genome of Bugula neritina, a colonial animal packing powerful symbionts and potential medicines.</title>
        <authorList>
            <person name="Rayko M."/>
        </authorList>
    </citation>
    <scope>NUCLEOTIDE SEQUENCE [LARGE SCALE GENOMIC DNA]</scope>
    <source>
        <strain evidence="5">Kwan_BN1</strain>
    </source>
</reference>
<gene>
    <name evidence="5" type="ORF">EB796_011967</name>
</gene>
<dbReference type="GO" id="GO:0006623">
    <property type="term" value="P:protein targeting to vacuole"/>
    <property type="evidence" value="ECO:0007669"/>
    <property type="project" value="TreeGrafter"/>
</dbReference>
<dbReference type="Pfam" id="PF25037">
    <property type="entry name" value="VPS13_C"/>
    <property type="match status" value="1"/>
</dbReference>
<comment type="caution">
    <text evidence="5">The sequence shown here is derived from an EMBL/GenBank/DDBJ whole genome shotgun (WGS) entry which is preliminary data.</text>
</comment>
<dbReference type="InterPro" id="IPR009543">
    <property type="entry name" value="VPS13_VAB"/>
</dbReference>
<dbReference type="AlphaFoldDB" id="A0A7J7JWH7"/>
<accession>A0A7J7JWH7</accession>
<dbReference type="EMBL" id="VXIV02001792">
    <property type="protein sequence ID" value="KAF6029726.1"/>
    <property type="molecule type" value="Genomic_DNA"/>
</dbReference>
<dbReference type="Proteomes" id="UP000593567">
    <property type="component" value="Unassembled WGS sequence"/>
</dbReference>
<dbReference type="InterPro" id="IPR056748">
    <property type="entry name" value="VPS13-like_C"/>
</dbReference>
<evidence type="ECO:0000256" key="1">
    <source>
        <dbReference type="ARBA" id="ARBA00006545"/>
    </source>
</evidence>
<dbReference type="PANTHER" id="PTHR16166:SF93">
    <property type="entry name" value="INTERMEMBRANE LIPID TRANSFER PROTEIN VPS13"/>
    <property type="match status" value="1"/>
</dbReference>
<dbReference type="InterPro" id="IPR026847">
    <property type="entry name" value="VPS13"/>
</dbReference>